<reference evidence="3 4" key="1">
    <citation type="journal article" date="2018" name="Syst. Appl. Microbiol.">
        <title>Corynebacterium heidelbergense sp. nov., isolated from the preen glands of Egyptian geese (Alopochen aegyptiacus).</title>
        <authorList>
            <person name="Braun M.S."/>
            <person name="Wang E."/>
            <person name="Zimmermann S."/>
            <person name="Wink M."/>
        </authorList>
    </citation>
    <scope>NUCLEOTIDE SEQUENCE [LARGE SCALE GENOMIC DNA]</scope>
    <source>
        <strain evidence="3 4">DSM 104638</strain>
    </source>
</reference>
<sequence>MNESDLVAWLASQPWAPATRRSVRASLRTYWAWRARTGRGVNAAAELPRAAVPRAVPRPAADTVILSALRRAEPRVQTMIELMAYGGLRRCEVATVRGEDIAGHWLRVTGKGGHVRAVPLPPHLAARIAANPGWLFPGQIDGHLSARRVGELVGEVLPPGVTAHQLRHRYATTVYAASHDIRAVQRLLGHAKLDTTMIYTAVDDQVASSAAAGAWRLSS</sequence>
<dbReference type="RefSeq" id="WP_112769956.1">
    <property type="nucleotide sequence ID" value="NZ_CP063191.1"/>
</dbReference>
<evidence type="ECO:0000259" key="2">
    <source>
        <dbReference type="PROSITE" id="PS51898"/>
    </source>
</evidence>
<proteinExistence type="predicted"/>
<dbReference type="InterPro" id="IPR013762">
    <property type="entry name" value="Integrase-like_cat_sf"/>
</dbReference>
<dbReference type="Gene3D" id="1.10.443.10">
    <property type="entry name" value="Intergrase catalytic core"/>
    <property type="match status" value="1"/>
</dbReference>
<accession>A0A364VAD0</accession>
<dbReference type="PANTHER" id="PTHR30349:SF64">
    <property type="entry name" value="PROPHAGE INTEGRASE INTD-RELATED"/>
    <property type="match status" value="1"/>
</dbReference>
<gene>
    <name evidence="3" type="ORF">CWC39_07930</name>
</gene>
<dbReference type="GO" id="GO:0003677">
    <property type="term" value="F:DNA binding"/>
    <property type="evidence" value="ECO:0007669"/>
    <property type="project" value="InterPro"/>
</dbReference>
<dbReference type="EMBL" id="PHQP01000065">
    <property type="protein sequence ID" value="RAV33526.1"/>
    <property type="molecule type" value="Genomic_DNA"/>
</dbReference>
<dbReference type="Pfam" id="PF00589">
    <property type="entry name" value="Phage_integrase"/>
    <property type="match status" value="1"/>
</dbReference>
<dbReference type="InterPro" id="IPR002104">
    <property type="entry name" value="Integrase_catalytic"/>
</dbReference>
<dbReference type="AlphaFoldDB" id="A0A364VAD0"/>
<name>A0A364VAD0_9CORY</name>
<evidence type="ECO:0000256" key="1">
    <source>
        <dbReference type="ARBA" id="ARBA00023172"/>
    </source>
</evidence>
<dbReference type="Proteomes" id="UP000251047">
    <property type="component" value="Unassembled WGS sequence"/>
</dbReference>
<dbReference type="InterPro" id="IPR011010">
    <property type="entry name" value="DNA_brk_join_enz"/>
</dbReference>
<comment type="caution">
    <text evidence="3">The sequence shown here is derived from an EMBL/GenBank/DDBJ whole genome shotgun (WGS) entry which is preliminary data.</text>
</comment>
<dbReference type="GO" id="GO:0006310">
    <property type="term" value="P:DNA recombination"/>
    <property type="evidence" value="ECO:0007669"/>
    <property type="project" value="UniProtKB-KW"/>
</dbReference>
<dbReference type="SUPFAM" id="SSF56349">
    <property type="entry name" value="DNA breaking-rejoining enzymes"/>
    <property type="match status" value="1"/>
</dbReference>
<organism evidence="3 4">
    <name type="scientific">Corynebacterium heidelbergense</name>
    <dbReference type="NCBI Taxonomy" id="2055947"/>
    <lineage>
        <taxon>Bacteria</taxon>
        <taxon>Bacillati</taxon>
        <taxon>Actinomycetota</taxon>
        <taxon>Actinomycetes</taxon>
        <taxon>Mycobacteriales</taxon>
        <taxon>Corynebacteriaceae</taxon>
        <taxon>Corynebacterium</taxon>
    </lineage>
</organism>
<dbReference type="InterPro" id="IPR050090">
    <property type="entry name" value="Tyrosine_recombinase_XerCD"/>
</dbReference>
<dbReference type="PANTHER" id="PTHR30349">
    <property type="entry name" value="PHAGE INTEGRASE-RELATED"/>
    <property type="match status" value="1"/>
</dbReference>
<evidence type="ECO:0000313" key="4">
    <source>
        <dbReference type="Proteomes" id="UP000251047"/>
    </source>
</evidence>
<evidence type="ECO:0000313" key="3">
    <source>
        <dbReference type="EMBL" id="RAV33526.1"/>
    </source>
</evidence>
<feature type="domain" description="Tyr recombinase" evidence="2">
    <location>
        <begin position="51"/>
        <end position="212"/>
    </location>
</feature>
<dbReference type="GO" id="GO:0015074">
    <property type="term" value="P:DNA integration"/>
    <property type="evidence" value="ECO:0007669"/>
    <property type="project" value="InterPro"/>
</dbReference>
<keyword evidence="1" id="KW-0233">DNA recombination</keyword>
<dbReference type="OrthoDB" id="1822491at2"/>
<dbReference type="PROSITE" id="PS51898">
    <property type="entry name" value="TYR_RECOMBINASE"/>
    <property type="match status" value="1"/>
</dbReference>
<protein>
    <submittedName>
        <fullName evidence="3">Integrase</fullName>
    </submittedName>
</protein>